<evidence type="ECO:0000259" key="1">
    <source>
        <dbReference type="Pfam" id="PF13785"/>
    </source>
</evidence>
<dbReference type="InterPro" id="IPR025235">
    <property type="entry name" value="DUF4178"/>
</dbReference>
<evidence type="ECO:0000313" key="3">
    <source>
        <dbReference type="Proteomes" id="UP001501725"/>
    </source>
</evidence>
<feature type="domain" description="DUF4178" evidence="1">
    <location>
        <begin position="273"/>
        <end position="409"/>
    </location>
</feature>
<name>A0ABP8GYR9_9BACT</name>
<sequence length="634" mass="71900">MGRKLHTCPGCGAMLPYAAEGVNLKVCTCGAVVEHKEDGTLATRGYYRIDAPFELLQPGTQGQWQGRPFTVLGRIRAFFPGTAYNYWTILFDDGELSWLGEGYGLYSVLRSTTIERRFTPDDLDALKIGARRDLFKETPYLLVGKGQCRQWEVEGELFLPPRSERFREFSFADPGGRHFVIFEFTRNHTVTFEEFPASFDSFGFTNTRPEPEGAGIKDFSCTKCNRPVRIRNFPYAQSGHCDHCGHHLALSDSGNTFVANGRNETDPTPVIPVGSSGTLFGINYEVVGYSRKVEENRYRSQWREYVLWNRFEGYAFLSEFDGHWLYLRERIDGPVLLKPKAQSFEVDNEPFQLFNRYNFSVDHAEGSFPGHFFDVGMTEVSEYISPPELWSVEFDQRGSVTWFHGQHVPKKEVGAAFGITDSLPWQKGVGAVEPLFYIDGYKLIGATVVGLLLLLIVHWSIGTTLQERLLLSETLYFTGSDTVTAVGPEWKLEKGSSNLEFRIHAPVDNTWAAVEASLINKSTGKEYGLEKGVEYYSGYSDGEHWSEGDRSEEAYLTAIPAGTYFLQLRALREATYNPASHVSVEVRYDVPATRNVVIPFLLLLIWPIVQYIRVNTNEKKRWANSPFTPYEHEA</sequence>
<comment type="caution">
    <text evidence="2">The sequence shown here is derived from an EMBL/GenBank/DDBJ whole genome shotgun (WGS) entry which is preliminary data.</text>
</comment>
<dbReference type="Pfam" id="PF13785">
    <property type="entry name" value="DUF4178"/>
    <property type="match status" value="1"/>
</dbReference>
<keyword evidence="3" id="KW-1185">Reference proteome</keyword>
<protein>
    <recommendedName>
        <fullName evidence="1">DUF4178 domain-containing protein</fullName>
    </recommendedName>
</protein>
<organism evidence="2 3">
    <name type="scientific">Flaviaesturariibacter amylovorans</name>
    <dbReference type="NCBI Taxonomy" id="1084520"/>
    <lineage>
        <taxon>Bacteria</taxon>
        <taxon>Pseudomonadati</taxon>
        <taxon>Bacteroidota</taxon>
        <taxon>Chitinophagia</taxon>
        <taxon>Chitinophagales</taxon>
        <taxon>Chitinophagaceae</taxon>
        <taxon>Flaviaestuariibacter</taxon>
    </lineage>
</organism>
<gene>
    <name evidence="2" type="ORF">GCM10023184_24090</name>
</gene>
<dbReference type="EMBL" id="BAABGY010000007">
    <property type="protein sequence ID" value="GAA4331888.1"/>
    <property type="molecule type" value="Genomic_DNA"/>
</dbReference>
<dbReference type="Proteomes" id="UP001501725">
    <property type="component" value="Unassembled WGS sequence"/>
</dbReference>
<proteinExistence type="predicted"/>
<dbReference type="RefSeq" id="WP_345255976.1">
    <property type="nucleotide sequence ID" value="NZ_BAABGY010000007.1"/>
</dbReference>
<reference evidence="3" key="1">
    <citation type="journal article" date="2019" name="Int. J. Syst. Evol. Microbiol.">
        <title>The Global Catalogue of Microorganisms (GCM) 10K type strain sequencing project: providing services to taxonomists for standard genome sequencing and annotation.</title>
        <authorList>
            <consortium name="The Broad Institute Genomics Platform"/>
            <consortium name="The Broad Institute Genome Sequencing Center for Infectious Disease"/>
            <person name="Wu L."/>
            <person name="Ma J."/>
        </authorList>
    </citation>
    <scope>NUCLEOTIDE SEQUENCE [LARGE SCALE GENOMIC DNA]</scope>
    <source>
        <strain evidence="3">JCM 17919</strain>
    </source>
</reference>
<accession>A0ABP8GYR9</accession>
<evidence type="ECO:0000313" key="2">
    <source>
        <dbReference type="EMBL" id="GAA4331888.1"/>
    </source>
</evidence>